<keyword evidence="2" id="KW-1185">Reference proteome</keyword>
<dbReference type="RefSeq" id="WP_324273774.1">
    <property type="nucleotide sequence ID" value="NZ_CP141261.1"/>
</dbReference>
<organism evidence="1 2">
    <name type="scientific">Blastococcus brunescens</name>
    <dbReference type="NCBI Taxonomy" id="1564165"/>
    <lineage>
        <taxon>Bacteria</taxon>
        <taxon>Bacillati</taxon>
        <taxon>Actinomycetota</taxon>
        <taxon>Actinomycetes</taxon>
        <taxon>Geodermatophilales</taxon>
        <taxon>Geodermatophilaceae</taxon>
        <taxon>Blastococcus</taxon>
    </lineage>
</organism>
<accession>A0ABZ1AV86</accession>
<reference evidence="1 2" key="1">
    <citation type="submission" date="2023-12" db="EMBL/GenBank/DDBJ databases">
        <title>Blastococcus brunescens sp. nov., an actonobacterium isolated from sandstone collected in sahara desert.</title>
        <authorList>
            <person name="Gtari M."/>
            <person name="Ghodhbane F."/>
        </authorList>
    </citation>
    <scope>NUCLEOTIDE SEQUENCE [LARGE SCALE GENOMIC DNA]</scope>
    <source>
        <strain evidence="1 2">BMG 8361</strain>
    </source>
</reference>
<dbReference type="EMBL" id="CP141261">
    <property type="protein sequence ID" value="WRL62420.1"/>
    <property type="molecule type" value="Genomic_DNA"/>
</dbReference>
<evidence type="ECO:0000313" key="2">
    <source>
        <dbReference type="Proteomes" id="UP001324287"/>
    </source>
</evidence>
<proteinExistence type="predicted"/>
<sequence>MRSRLRGRTAQFTPLQGAELLATLRAWHPLLRDADPQLLQRVDDRYCAGNFRDWANLVRAAQKANQELRDRGKDTYSTLTTKLVGSAVAIAGFDAWEVPA</sequence>
<evidence type="ECO:0000313" key="1">
    <source>
        <dbReference type="EMBL" id="WRL62420.1"/>
    </source>
</evidence>
<name>A0ABZ1AV86_9ACTN</name>
<dbReference type="Proteomes" id="UP001324287">
    <property type="component" value="Chromosome"/>
</dbReference>
<gene>
    <name evidence="1" type="ORF">U6N30_20680</name>
</gene>
<protein>
    <submittedName>
        <fullName evidence="1">Uncharacterized protein</fullName>
    </submittedName>
</protein>